<dbReference type="RefSeq" id="WP_132282657.1">
    <property type="nucleotide sequence ID" value="NZ_SMGQ01000013.1"/>
</dbReference>
<comment type="caution">
    <text evidence="2">The sequence shown here is derived from an EMBL/GenBank/DDBJ whole genome shotgun (WGS) entry which is preliminary data.</text>
</comment>
<keyword evidence="3" id="KW-1185">Reference proteome</keyword>
<feature type="domain" description="HD" evidence="1">
    <location>
        <begin position="37"/>
        <end position="114"/>
    </location>
</feature>
<evidence type="ECO:0000313" key="2">
    <source>
        <dbReference type="EMBL" id="TCK92799.1"/>
    </source>
</evidence>
<proteinExistence type="predicted"/>
<dbReference type="InterPro" id="IPR006674">
    <property type="entry name" value="HD_domain"/>
</dbReference>
<name>A0A4R1MQI8_9FIRM</name>
<dbReference type="Pfam" id="PF01966">
    <property type="entry name" value="HD"/>
    <property type="match status" value="1"/>
</dbReference>
<dbReference type="EMBL" id="SMGQ01000013">
    <property type="protein sequence ID" value="TCK92799.1"/>
    <property type="molecule type" value="Genomic_DNA"/>
</dbReference>
<dbReference type="Gene3D" id="1.10.3210.10">
    <property type="entry name" value="Hypothetical protein af1432"/>
    <property type="match status" value="1"/>
</dbReference>
<protein>
    <recommendedName>
        <fullName evidence="1">HD domain-containing protein</fullName>
    </recommendedName>
</protein>
<evidence type="ECO:0000313" key="3">
    <source>
        <dbReference type="Proteomes" id="UP000294545"/>
    </source>
</evidence>
<dbReference type="OrthoDB" id="247014at2"/>
<reference evidence="2 3" key="1">
    <citation type="submission" date="2019-03" db="EMBL/GenBank/DDBJ databases">
        <title>Genomic Encyclopedia of Type Strains, Phase IV (KMG-IV): sequencing the most valuable type-strain genomes for metagenomic binning, comparative biology and taxonomic classification.</title>
        <authorList>
            <person name="Goeker M."/>
        </authorList>
    </citation>
    <scope>NUCLEOTIDE SEQUENCE [LARGE SCALE GENOMIC DNA]</scope>
    <source>
        <strain evidence="2 3">DSM 24176</strain>
    </source>
</reference>
<dbReference type="Proteomes" id="UP000294545">
    <property type="component" value="Unassembled WGS sequence"/>
</dbReference>
<dbReference type="AlphaFoldDB" id="A0A4R1MQI8"/>
<organism evidence="2 3">
    <name type="scientific">Natranaerovirga hydrolytica</name>
    <dbReference type="NCBI Taxonomy" id="680378"/>
    <lineage>
        <taxon>Bacteria</taxon>
        <taxon>Bacillati</taxon>
        <taxon>Bacillota</taxon>
        <taxon>Clostridia</taxon>
        <taxon>Lachnospirales</taxon>
        <taxon>Natranaerovirgaceae</taxon>
        <taxon>Natranaerovirga</taxon>
    </lineage>
</organism>
<dbReference type="SUPFAM" id="SSF109604">
    <property type="entry name" value="HD-domain/PDEase-like"/>
    <property type="match status" value="1"/>
</dbReference>
<gene>
    <name evidence="2" type="ORF">EDC19_1954</name>
</gene>
<evidence type="ECO:0000259" key="1">
    <source>
        <dbReference type="Pfam" id="PF01966"/>
    </source>
</evidence>
<sequence length="221" mass="24916">MNKITYNQIREDIEIKTYLEKADKLLGVLGITEHSFVHAGKTANTTARILEHFGYEERTVELGKIAGYIHDIGNMVNRVEHAQTGAIITFNRLTRLGMDPEEIADIVAAIGNHDEDTGYPVNPISAALILADKGDVRRSRVRNTDIPSFDIHDRVNYAVTDSSIQLDVDHKIIALDLTIDSSISSKMEYFEIFLTRMLMCRRAANFLGATFQLYMNKTQLL</sequence>
<accession>A0A4R1MQI8</accession>